<feature type="domain" description="CBS" evidence="12">
    <location>
        <begin position="255"/>
        <end position="318"/>
    </location>
</feature>
<dbReference type="GO" id="GO:0015418">
    <property type="term" value="F:ABC-type quaternary ammonium compound transporting activity"/>
    <property type="evidence" value="ECO:0007669"/>
    <property type="project" value="UniProtKB-EC"/>
</dbReference>
<keyword evidence="14" id="KW-1185">Reference proteome</keyword>
<dbReference type="EMBL" id="MSZX01000013">
    <property type="protein sequence ID" value="OPA73968.1"/>
    <property type="molecule type" value="Genomic_DNA"/>
</dbReference>
<dbReference type="InterPro" id="IPR017871">
    <property type="entry name" value="ABC_transporter-like_CS"/>
</dbReference>
<evidence type="ECO:0000256" key="6">
    <source>
        <dbReference type="ARBA" id="ARBA00023122"/>
    </source>
</evidence>
<name>A0A1T2X248_9BACL</name>
<dbReference type="InterPro" id="IPR003439">
    <property type="entry name" value="ABC_transporter-like_ATP-bd"/>
</dbReference>
<keyword evidence="4 10" id="KW-0547">Nucleotide-binding</keyword>
<dbReference type="PANTHER" id="PTHR43117">
    <property type="entry name" value="OSMOPROTECTANT IMPORT ATP-BINDING PROTEIN OSMV"/>
    <property type="match status" value="1"/>
</dbReference>
<keyword evidence="10" id="KW-0997">Cell inner membrane</keyword>
<dbReference type="SUPFAM" id="SSF52540">
    <property type="entry name" value="P-loop containing nucleoside triphosphate hydrolases"/>
    <property type="match status" value="1"/>
</dbReference>
<comment type="subunit">
    <text evidence="8">The complex is composed of two ATP-binding proteins (OpuCA), two transmembrane proteins (OpuCB and OpuCD) and a solute-binding protein (OpuCC).</text>
</comment>
<dbReference type="InterPro" id="IPR027417">
    <property type="entry name" value="P-loop_NTPase"/>
</dbReference>
<dbReference type="SUPFAM" id="SSF54631">
    <property type="entry name" value="CBS-domain pair"/>
    <property type="match status" value="1"/>
</dbReference>
<dbReference type="RefSeq" id="WP_078502198.1">
    <property type="nucleotide sequence ID" value="NZ_MSZX01000013.1"/>
</dbReference>
<evidence type="ECO:0000256" key="5">
    <source>
        <dbReference type="ARBA" id="ARBA00022840"/>
    </source>
</evidence>
<comment type="catalytic activity">
    <reaction evidence="7">
        <text>a quaternary ammonium(out) + ATP + H2O = a quaternary ammonium(in) + ADP + phosphate + H(+)</text>
        <dbReference type="Rhea" id="RHEA:11036"/>
        <dbReference type="ChEBI" id="CHEBI:15377"/>
        <dbReference type="ChEBI" id="CHEBI:15378"/>
        <dbReference type="ChEBI" id="CHEBI:30616"/>
        <dbReference type="ChEBI" id="CHEBI:35267"/>
        <dbReference type="ChEBI" id="CHEBI:43474"/>
        <dbReference type="ChEBI" id="CHEBI:456216"/>
        <dbReference type="EC" id="7.6.2.9"/>
    </reaction>
</comment>
<dbReference type="GO" id="GO:0031460">
    <property type="term" value="P:glycine betaine transport"/>
    <property type="evidence" value="ECO:0007669"/>
    <property type="project" value="InterPro"/>
</dbReference>
<keyword evidence="6 9" id="KW-0129">CBS domain</keyword>
<dbReference type="Pfam" id="PF00005">
    <property type="entry name" value="ABC_tran"/>
    <property type="match status" value="1"/>
</dbReference>
<keyword evidence="3" id="KW-0677">Repeat</keyword>
<sequence length="386" mass="43552">MIKFEQVSKTYAHGFQAVKRMDFEIQAGEFVVFIGPSGCGKTTTMKMMNRLINHTEGTISINGKDISRINPVELRRNIGYVIQQAGLFPHYTIEENIALVPHLKGWSKQKKQHRVHELLHFIGLDPDQFAKRYPRELSGGQQQRIGVARALAADPEVILMDEPFGALDPITREQLQDELLRLQKTLKKTIVFVTHDMDEALKLGDRIAVMKDGLLLQLDTPEKLLNEPAHGFVEEFIGKNRIYQNPEFITVKDIMRENPAVASPYLSPSRAFAQMRQRRTDTLIAVNEQGQFAGIVSAYDLQARMESIATIQEVIRDEEFYLEESATAKDALIRIGDAKQGIIPIVTCDKVVMGVVTRASLLTTFASHWAGRKEQIDEPNVVGTTR</sequence>
<comment type="subcellular location">
    <subcellularLocation>
        <location evidence="10">Cell inner membrane</location>
        <topology evidence="10">Peripheral membrane protein</topology>
    </subcellularLocation>
</comment>
<dbReference type="SMART" id="SM00382">
    <property type="entry name" value="AAA"/>
    <property type="match status" value="1"/>
</dbReference>
<dbReference type="NCBIfam" id="TIGR01186">
    <property type="entry name" value="proV"/>
    <property type="match status" value="1"/>
</dbReference>
<dbReference type="PROSITE" id="PS00211">
    <property type="entry name" value="ABC_TRANSPORTER_1"/>
    <property type="match status" value="1"/>
</dbReference>
<evidence type="ECO:0000259" key="12">
    <source>
        <dbReference type="PROSITE" id="PS51371"/>
    </source>
</evidence>
<evidence type="ECO:0000256" key="9">
    <source>
        <dbReference type="PROSITE-ProRule" id="PRU00703"/>
    </source>
</evidence>
<evidence type="ECO:0000256" key="8">
    <source>
        <dbReference type="ARBA" id="ARBA00063934"/>
    </source>
</evidence>
<dbReference type="GO" id="GO:0016887">
    <property type="term" value="F:ATP hydrolysis activity"/>
    <property type="evidence" value="ECO:0007669"/>
    <property type="project" value="UniProtKB-UniRule"/>
</dbReference>
<dbReference type="GO" id="GO:0005524">
    <property type="term" value="F:ATP binding"/>
    <property type="evidence" value="ECO:0007669"/>
    <property type="project" value="UniProtKB-UniRule"/>
</dbReference>
<feature type="domain" description="ABC transporter" evidence="11">
    <location>
        <begin position="2"/>
        <end position="237"/>
    </location>
</feature>
<evidence type="ECO:0000259" key="11">
    <source>
        <dbReference type="PROSITE" id="PS50893"/>
    </source>
</evidence>
<dbReference type="Gene3D" id="3.40.50.300">
    <property type="entry name" value="P-loop containing nucleotide triphosphate hydrolases"/>
    <property type="match status" value="1"/>
</dbReference>
<dbReference type="AlphaFoldDB" id="A0A1T2X248"/>
<keyword evidence="10" id="KW-1003">Cell membrane</keyword>
<dbReference type="STRING" id="1324314.BVG16_26370"/>
<dbReference type="Gene3D" id="3.10.580.10">
    <property type="entry name" value="CBS-domain"/>
    <property type="match status" value="1"/>
</dbReference>
<evidence type="ECO:0000256" key="2">
    <source>
        <dbReference type="ARBA" id="ARBA00022448"/>
    </source>
</evidence>
<comment type="subunit">
    <text evidence="10">The complex is probably composed of two ATP-binding proteins, two transmembrane proteins and a solute-binding protein.</text>
</comment>
<evidence type="ECO:0000256" key="7">
    <source>
        <dbReference type="ARBA" id="ARBA00052482"/>
    </source>
</evidence>
<proteinExistence type="inferred from homology"/>
<evidence type="ECO:0000256" key="3">
    <source>
        <dbReference type="ARBA" id="ARBA00022737"/>
    </source>
</evidence>
<dbReference type="InterPro" id="IPR003593">
    <property type="entry name" value="AAA+_ATPase"/>
</dbReference>
<dbReference type="CDD" id="cd03295">
    <property type="entry name" value="ABC_OpuCA_Osmoprotection"/>
    <property type="match status" value="1"/>
</dbReference>
<gene>
    <name evidence="13" type="ORF">BVG16_26370</name>
</gene>
<evidence type="ECO:0000256" key="10">
    <source>
        <dbReference type="RuleBase" id="RU369116"/>
    </source>
</evidence>
<dbReference type="InterPro" id="IPR046342">
    <property type="entry name" value="CBS_dom_sf"/>
</dbReference>
<comment type="similarity">
    <text evidence="1 10">Belongs to the ABC transporter superfamily.</text>
</comment>
<dbReference type="OrthoDB" id="9802264at2"/>
<evidence type="ECO:0000313" key="13">
    <source>
        <dbReference type="EMBL" id="OPA73968.1"/>
    </source>
</evidence>
<dbReference type="InterPro" id="IPR000644">
    <property type="entry name" value="CBS_dom"/>
</dbReference>
<keyword evidence="10" id="KW-0472">Membrane</keyword>
<protein>
    <recommendedName>
        <fullName evidence="10">Quaternary amine transport ATP-binding protein</fullName>
        <ecNumber evidence="10">7.6.2.9</ecNumber>
    </recommendedName>
</protein>
<dbReference type="EC" id="7.6.2.9" evidence="10"/>
<evidence type="ECO:0000256" key="4">
    <source>
        <dbReference type="ARBA" id="ARBA00022741"/>
    </source>
</evidence>
<dbReference type="Proteomes" id="UP000190188">
    <property type="component" value="Unassembled WGS sequence"/>
</dbReference>
<keyword evidence="5 10" id="KW-0067">ATP-binding</keyword>
<comment type="caution">
    <text evidence="13">The sequence shown here is derived from an EMBL/GenBank/DDBJ whole genome shotgun (WGS) entry which is preliminary data.</text>
</comment>
<evidence type="ECO:0000313" key="14">
    <source>
        <dbReference type="Proteomes" id="UP000190188"/>
    </source>
</evidence>
<dbReference type="PROSITE" id="PS51371">
    <property type="entry name" value="CBS"/>
    <property type="match status" value="1"/>
</dbReference>
<dbReference type="Pfam" id="PF00571">
    <property type="entry name" value="CBS"/>
    <property type="match status" value="1"/>
</dbReference>
<accession>A0A1T2X248</accession>
<dbReference type="PANTHER" id="PTHR43117:SF4">
    <property type="entry name" value="OSMOPROTECTANT IMPORT ATP-BINDING PROTEIN OSMV"/>
    <property type="match status" value="1"/>
</dbReference>
<dbReference type="PROSITE" id="PS50893">
    <property type="entry name" value="ABC_TRANSPORTER_2"/>
    <property type="match status" value="1"/>
</dbReference>
<dbReference type="InterPro" id="IPR005892">
    <property type="entry name" value="Gly-betaine_transp_ATP-bd"/>
</dbReference>
<keyword evidence="2 10" id="KW-0813">Transport</keyword>
<dbReference type="GO" id="GO:0006865">
    <property type="term" value="P:amino acid transport"/>
    <property type="evidence" value="ECO:0007669"/>
    <property type="project" value="UniProtKB-UniRule"/>
</dbReference>
<dbReference type="FunFam" id="3.40.50.300:FF:000425">
    <property type="entry name" value="Probable ABC transporter, ATP-binding subunit"/>
    <property type="match status" value="1"/>
</dbReference>
<reference evidence="13 14" key="1">
    <citation type="submission" date="2017-01" db="EMBL/GenBank/DDBJ databases">
        <title>Genome analysis of Paenibacillus selenitrireducens ES3-24.</title>
        <authorList>
            <person name="Xu D."/>
            <person name="Yao R."/>
            <person name="Zheng S."/>
        </authorList>
    </citation>
    <scope>NUCLEOTIDE SEQUENCE [LARGE SCALE GENOMIC DNA]</scope>
    <source>
        <strain evidence="13 14">ES3-24</strain>
    </source>
</reference>
<evidence type="ECO:0000256" key="1">
    <source>
        <dbReference type="ARBA" id="ARBA00005417"/>
    </source>
</evidence>
<dbReference type="GO" id="GO:0005886">
    <property type="term" value="C:plasma membrane"/>
    <property type="evidence" value="ECO:0007669"/>
    <property type="project" value="UniProtKB-SubCell"/>
</dbReference>
<organism evidence="13 14">
    <name type="scientific">Paenibacillus selenitireducens</name>
    <dbReference type="NCBI Taxonomy" id="1324314"/>
    <lineage>
        <taxon>Bacteria</taxon>
        <taxon>Bacillati</taxon>
        <taxon>Bacillota</taxon>
        <taxon>Bacilli</taxon>
        <taxon>Bacillales</taxon>
        <taxon>Paenibacillaceae</taxon>
        <taxon>Paenibacillus</taxon>
    </lineage>
</organism>